<reference evidence="1" key="1">
    <citation type="submission" date="2006-05" db="EMBL/GenBank/DDBJ databases">
        <title>Complete sequence of chromosome 1 of Burkholderia cenocepacia AU 1054.</title>
        <authorList>
            <consortium name="US DOE Joint Genome Institute"/>
            <person name="Copeland A."/>
            <person name="Lucas S."/>
            <person name="Lapidus A."/>
            <person name="Barry K."/>
            <person name="Detter J.C."/>
            <person name="Glavina del Rio T."/>
            <person name="Hammon N."/>
            <person name="Israni S."/>
            <person name="Dalin E."/>
            <person name="Tice H."/>
            <person name="Pitluck S."/>
            <person name="Chain P."/>
            <person name="Malfatti S."/>
            <person name="Shin M."/>
            <person name="Vergez L."/>
            <person name="Schmutz J."/>
            <person name="Larimer F."/>
            <person name="Land M."/>
            <person name="Hauser L."/>
            <person name="Kyrpides N."/>
            <person name="Lykidis A."/>
            <person name="LiPuma J.J."/>
            <person name="Konstantinidis K."/>
            <person name="Tiedje J.M."/>
            <person name="Richardson P."/>
        </authorList>
    </citation>
    <scope>NUCLEOTIDE SEQUENCE [LARGE SCALE GENOMIC DNA]</scope>
    <source>
        <strain evidence="1">AU 1054</strain>
    </source>
</reference>
<protein>
    <submittedName>
        <fullName evidence="1">Uncharacterized protein</fullName>
    </submittedName>
</protein>
<dbReference type="EMBL" id="CP000378">
    <property type="protein sequence ID" value="ABF75157.1"/>
    <property type="molecule type" value="Genomic_DNA"/>
</dbReference>
<evidence type="ECO:0000313" key="1">
    <source>
        <dbReference type="EMBL" id="ABF75157.1"/>
    </source>
</evidence>
<gene>
    <name evidence="1" type="ordered locus">Bcen_0243</name>
</gene>
<dbReference type="HOGENOM" id="CLU_2407558_0_0_4"/>
<name>A0A0H2XKN0_BURO1</name>
<accession>A0A0H2XKN0</accession>
<organism evidence="1">
    <name type="scientific">Burkholderia orbicola (strain AU 1054)</name>
    <dbReference type="NCBI Taxonomy" id="331271"/>
    <lineage>
        <taxon>Bacteria</taxon>
        <taxon>Pseudomonadati</taxon>
        <taxon>Pseudomonadota</taxon>
        <taxon>Betaproteobacteria</taxon>
        <taxon>Burkholderiales</taxon>
        <taxon>Burkholderiaceae</taxon>
        <taxon>Burkholderia</taxon>
        <taxon>Burkholderia cepacia complex</taxon>
        <taxon>Burkholderia orbicola</taxon>
    </lineage>
</organism>
<sequence>MSCQRSDDHDANDAQRACRSVAHSAIAGRAGALRRRLRDRRRRGGGAGLAGAARARVVRRWIRDARLASRERMSRDAACGLLDAFSPVQHFE</sequence>
<proteinExistence type="predicted"/>
<dbReference type="AlphaFoldDB" id="A0A0H2XKN0"/>